<gene>
    <name evidence="2" type="ORF">BCR39DRAFT_561654</name>
</gene>
<feature type="compositionally biased region" description="Polar residues" evidence="1">
    <location>
        <begin position="48"/>
        <end position="66"/>
    </location>
</feature>
<keyword evidence="3" id="KW-1185">Reference proteome</keyword>
<evidence type="ECO:0000256" key="1">
    <source>
        <dbReference type="SAM" id="MobiDB-lite"/>
    </source>
</evidence>
<proteinExistence type="predicted"/>
<dbReference type="EMBL" id="MCFC01000071">
    <property type="protein sequence ID" value="ORY24110.1"/>
    <property type="molecule type" value="Genomic_DNA"/>
</dbReference>
<sequence length="633" mass="69494">MNVTLDKNGCFTFEPPTASDNNASFLSNNVSSPSSHSPPQQRHGSPVTFDTSVNDSEPDYSNQQIHGSDETPPQHASILWPFTDASVLQRELGLYGKQRRASQSANTLISLFDAQLPTRYPRHYITTLAVWICGYSPTGQSQRMQWPDSRGRQRPATQSSTPEVPTVSNSLTQQQHNTQLNHPVPGSLPWHPHGFSNSFPGILPPDPSTSSSFPGGPPYPIPYNHLGMLDAMSPTSHSPLLLSDSSMFSNMQSPASLQTDHLQETEDGSGNKITRPKPRNLPLSRTGATSLLSQQSSVALTGQSPTTQVQNTVAESVSGFGTSVDRHAEKSPLPILSEFSQAADTEQPQGTLSLTISISFPQKRAELSMQVSGSAGGDRTFATTDAERITTLVWETKQSAKYAKLLQKPDIRTQISSCKNTNLVKIIWGEDVSSGTKAKVNVIHGVAQAIDNILRDIITAQQSLHSVGTCMRPDGGKDLHDSRWPGMQAIQIEHLPHKVLKYFKLPSAYELDTIVLLREKSRKEICSDLISNLWDKERTGKLVIEISPSLSKTAQFRHLKQFETAKEDQITSYVDGLNFSSGPGDRNSLLKKLGERIQVCIPQQETTMSITQQETAMSIVETGGNYFERHVNS</sequence>
<accession>A0A1Y2AP81</accession>
<dbReference type="AlphaFoldDB" id="A0A1Y2AP81"/>
<feature type="compositionally biased region" description="Polar residues" evidence="1">
    <location>
        <begin position="18"/>
        <end position="30"/>
    </location>
</feature>
<comment type="caution">
    <text evidence="2">The sequence shown here is derived from an EMBL/GenBank/DDBJ whole genome shotgun (WGS) entry which is preliminary data.</text>
</comment>
<feature type="region of interest" description="Disordered" evidence="1">
    <location>
        <begin position="245"/>
        <end position="285"/>
    </location>
</feature>
<dbReference type="Proteomes" id="UP000193986">
    <property type="component" value="Unassembled WGS sequence"/>
</dbReference>
<feature type="compositionally biased region" description="Polar residues" evidence="1">
    <location>
        <begin position="245"/>
        <end position="260"/>
    </location>
</feature>
<protein>
    <submittedName>
        <fullName evidence="2">Uncharacterized protein</fullName>
    </submittedName>
</protein>
<reference evidence="2 3" key="1">
    <citation type="submission" date="2016-07" db="EMBL/GenBank/DDBJ databases">
        <title>Pervasive Adenine N6-methylation of Active Genes in Fungi.</title>
        <authorList>
            <consortium name="DOE Joint Genome Institute"/>
            <person name="Mondo S.J."/>
            <person name="Dannebaum R.O."/>
            <person name="Kuo R.C."/>
            <person name="Labutti K."/>
            <person name="Haridas S."/>
            <person name="Kuo A."/>
            <person name="Salamov A."/>
            <person name="Ahrendt S.R."/>
            <person name="Lipzen A."/>
            <person name="Sullivan W."/>
            <person name="Andreopoulos W.B."/>
            <person name="Clum A."/>
            <person name="Lindquist E."/>
            <person name="Daum C."/>
            <person name="Ramamoorthy G.K."/>
            <person name="Gryganskyi A."/>
            <person name="Culley D."/>
            <person name="Magnuson J.K."/>
            <person name="James T.Y."/>
            <person name="O'Malley M.A."/>
            <person name="Stajich J.E."/>
            <person name="Spatafora J.W."/>
            <person name="Visel A."/>
            <person name="Grigoriev I.V."/>
        </authorList>
    </citation>
    <scope>NUCLEOTIDE SEQUENCE [LARGE SCALE GENOMIC DNA]</scope>
    <source>
        <strain evidence="2 3">68-887.2</strain>
    </source>
</reference>
<feature type="region of interest" description="Disordered" evidence="1">
    <location>
        <begin position="13"/>
        <end position="76"/>
    </location>
</feature>
<feature type="compositionally biased region" description="Low complexity" evidence="1">
    <location>
        <begin position="31"/>
        <end position="46"/>
    </location>
</feature>
<organism evidence="2 3">
    <name type="scientific">Naematelia encephala</name>
    <dbReference type="NCBI Taxonomy" id="71784"/>
    <lineage>
        <taxon>Eukaryota</taxon>
        <taxon>Fungi</taxon>
        <taxon>Dikarya</taxon>
        <taxon>Basidiomycota</taxon>
        <taxon>Agaricomycotina</taxon>
        <taxon>Tremellomycetes</taxon>
        <taxon>Tremellales</taxon>
        <taxon>Naemateliaceae</taxon>
        <taxon>Naematelia</taxon>
    </lineage>
</organism>
<feature type="region of interest" description="Disordered" evidence="1">
    <location>
        <begin position="139"/>
        <end position="216"/>
    </location>
</feature>
<dbReference type="InParanoid" id="A0A1Y2AP81"/>
<evidence type="ECO:0000313" key="3">
    <source>
        <dbReference type="Proteomes" id="UP000193986"/>
    </source>
</evidence>
<evidence type="ECO:0000313" key="2">
    <source>
        <dbReference type="EMBL" id="ORY24110.1"/>
    </source>
</evidence>
<feature type="compositionally biased region" description="Polar residues" evidence="1">
    <location>
        <begin position="155"/>
        <end position="181"/>
    </location>
</feature>
<name>A0A1Y2AP81_9TREE</name>